<dbReference type="PANTHER" id="PTHR32071">
    <property type="entry name" value="TRANSCRIPTIONAL REGULATORY PROTEIN"/>
    <property type="match status" value="1"/>
</dbReference>
<dbReference type="HOGENOM" id="CLU_000445_8_7_9"/>
<dbReference type="GO" id="GO:0006355">
    <property type="term" value="P:regulation of DNA-templated transcription"/>
    <property type="evidence" value="ECO:0007669"/>
    <property type="project" value="InterPro"/>
</dbReference>
<dbReference type="SUPFAM" id="SSF55785">
    <property type="entry name" value="PYP-like sensor domain (PAS domain)"/>
    <property type="match status" value="1"/>
</dbReference>
<name>D9QUX0_ACEAZ</name>
<dbReference type="SUPFAM" id="SSF52540">
    <property type="entry name" value="P-loop containing nucleoside triphosphate hydrolases"/>
    <property type="match status" value="1"/>
</dbReference>
<dbReference type="KEGG" id="aar:Acear_0483"/>
<dbReference type="eggNOG" id="COG3829">
    <property type="taxonomic scope" value="Bacteria"/>
</dbReference>
<dbReference type="Gene3D" id="3.30.450.20">
    <property type="entry name" value="PAS domain"/>
    <property type="match status" value="1"/>
</dbReference>
<dbReference type="STRING" id="574087.Acear_0483"/>
<protein>
    <submittedName>
        <fullName evidence="5">Putative sigma54 specific transcriptional regulator</fullName>
    </submittedName>
</protein>
<dbReference type="AlphaFoldDB" id="D9QUX0"/>
<feature type="domain" description="Sigma-54 factor interaction" evidence="4">
    <location>
        <begin position="385"/>
        <end position="611"/>
    </location>
</feature>
<evidence type="ECO:0000256" key="3">
    <source>
        <dbReference type="ARBA" id="ARBA00023125"/>
    </source>
</evidence>
<dbReference type="Gene3D" id="3.40.50.300">
    <property type="entry name" value="P-loop containing nucleotide triphosphate hydrolases"/>
    <property type="match status" value="1"/>
</dbReference>
<keyword evidence="2" id="KW-0067">ATP-binding</keyword>
<evidence type="ECO:0000256" key="2">
    <source>
        <dbReference type="ARBA" id="ARBA00022840"/>
    </source>
</evidence>
<accession>D9QUX0</accession>
<dbReference type="CDD" id="cd00009">
    <property type="entry name" value="AAA"/>
    <property type="match status" value="1"/>
</dbReference>
<dbReference type="InterPro" id="IPR036390">
    <property type="entry name" value="WH_DNA-bd_sf"/>
</dbReference>
<dbReference type="SUPFAM" id="SSF46785">
    <property type="entry name" value="Winged helix' DNA-binding domain"/>
    <property type="match status" value="1"/>
</dbReference>
<dbReference type="InterPro" id="IPR036388">
    <property type="entry name" value="WH-like_DNA-bd_sf"/>
</dbReference>
<dbReference type="InterPro" id="IPR025662">
    <property type="entry name" value="Sigma_54_int_dom_ATP-bd_1"/>
</dbReference>
<dbReference type="Gene3D" id="1.10.8.60">
    <property type="match status" value="1"/>
</dbReference>
<keyword evidence="6" id="KW-1185">Reference proteome</keyword>
<dbReference type="Pfam" id="PF00989">
    <property type="entry name" value="PAS"/>
    <property type="match status" value="1"/>
</dbReference>
<evidence type="ECO:0000259" key="4">
    <source>
        <dbReference type="PROSITE" id="PS50045"/>
    </source>
</evidence>
<dbReference type="CDD" id="cd00130">
    <property type="entry name" value="PAS"/>
    <property type="match status" value="1"/>
</dbReference>
<proteinExistence type="predicted"/>
<dbReference type="InterPro" id="IPR013767">
    <property type="entry name" value="PAS_fold"/>
</dbReference>
<dbReference type="SMART" id="SM00382">
    <property type="entry name" value="AAA"/>
    <property type="match status" value="1"/>
</dbReference>
<dbReference type="InterPro" id="IPR003593">
    <property type="entry name" value="AAA+_ATPase"/>
</dbReference>
<gene>
    <name evidence="5" type="ordered locus">Acear_0483</name>
</gene>
<dbReference type="SMART" id="SM00091">
    <property type="entry name" value="PAS"/>
    <property type="match status" value="1"/>
</dbReference>
<dbReference type="Pfam" id="PF08461">
    <property type="entry name" value="WHD_RNase_R"/>
    <property type="match status" value="1"/>
</dbReference>
<dbReference type="GO" id="GO:0005524">
    <property type="term" value="F:ATP binding"/>
    <property type="evidence" value="ECO:0007669"/>
    <property type="project" value="UniProtKB-KW"/>
</dbReference>
<dbReference type="PROSITE" id="PS50045">
    <property type="entry name" value="SIGMA54_INTERACT_4"/>
    <property type="match status" value="1"/>
</dbReference>
<dbReference type="NCBIfam" id="TIGR00229">
    <property type="entry name" value="sensory_box"/>
    <property type="match status" value="1"/>
</dbReference>
<dbReference type="Proteomes" id="UP000001661">
    <property type="component" value="Chromosome"/>
</dbReference>
<reference evidence="5 6" key="1">
    <citation type="journal article" date="2010" name="Stand. Genomic Sci.">
        <title>Complete genome sequence of Acetohalobium arabaticum type strain (Z-7288).</title>
        <authorList>
            <person name="Sikorski J."/>
            <person name="Lapidus A."/>
            <person name="Chertkov O."/>
            <person name="Lucas S."/>
            <person name="Copeland A."/>
            <person name="Glavina Del Rio T."/>
            <person name="Nolan M."/>
            <person name="Tice H."/>
            <person name="Cheng J.F."/>
            <person name="Han C."/>
            <person name="Brambilla E."/>
            <person name="Pitluck S."/>
            <person name="Liolios K."/>
            <person name="Ivanova N."/>
            <person name="Mavromatis K."/>
            <person name="Mikhailova N."/>
            <person name="Pati A."/>
            <person name="Bruce D."/>
            <person name="Detter C."/>
            <person name="Tapia R."/>
            <person name="Goodwin L."/>
            <person name="Chen A."/>
            <person name="Palaniappan K."/>
            <person name="Land M."/>
            <person name="Hauser L."/>
            <person name="Chang Y.J."/>
            <person name="Jeffries C.D."/>
            <person name="Rohde M."/>
            <person name="Goker M."/>
            <person name="Spring S."/>
            <person name="Woyke T."/>
            <person name="Bristow J."/>
            <person name="Eisen J.A."/>
            <person name="Markowitz V."/>
            <person name="Hugenholtz P."/>
            <person name="Kyrpides N.C."/>
            <person name="Klenk H.P."/>
        </authorList>
    </citation>
    <scope>NUCLEOTIDE SEQUENCE [LARGE SCALE GENOMIC DNA]</scope>
    <source>
        <strain evidence="6">ATCC 49924 / DSM 5501 / Z-7288</strain>
    </source>
</reference>
<dbReference type="FunFam" id="3.40.50.300:FF:000006">
    <property type="entry name" value="DNA-binding transcriptional regulator NtrC"/>
    <property type="match status" value="1"/>
</dbReference>
<organism evidence="5 6">
    <name type="scientific">Acetohalobium arabaticum (strain ATCC 49924 / DSM 5501 / Z-7288)</name>
    <dbReference type="NCBI Taxonomy" id="574087"/>
    <lineage>
        <taxon>Bacteria</taxon>
        <taxon>Bacillati</taxon>
        <taxon>Bacillota</taxon>
        <taxon>Clostridia</taxon>
        <taxon>Halanaerobiales</taxon>
        <taxon>Halobacteroidaceae</taxon>
        <taxon>Acetohalobium</taxon>
    </lineage>
</organism>
<evidence type="ECO:0000313" key="5">
    <source>
        <dbReference type="EMBL" id="ADL12029.1"/>
    </source>
</evidence>
<dbReference type="PANTHER" id="PTHR32071:SF57">
    <property type="entry name" value="C4-DICARBOXYLATE TRANSPORT TRANSCRIPTIONAL REGULATORY PROTEIN DCTD"/>
    <property type="match status" value="1"/>
</dbReference>
<dbReference type="InterPro" id="IPR058031">
    <property type="entry name" value="AAA_lid_NorR"/>
</dbReference>
<dbReference type="InterPro" id="IPR013668">
    <property type="entry name" value="RNase_R_HTH_12"/>
</dbReference>
<dbReference type="EMBL" id="CP002105">
    <property type="protein sequence ID" value="ADL12029.1"/>
    <property type="molecule type" value="Genomic_DNA"/>
</dbReference>
<dbReference type="GO" id="GO:0003677">
    <property type="term" value="F:DNA binding"/>
    <property type="evidence" value="ECO:0007669"/>
    <property type="project" value="UniProtKB-KW"/>
</dbReference>
<dbReference type="InterPro" id="IPR025943">
    <property type="entry name" value="Sigma_54_int_dom_ATP-bd_2"/>
</dbReference>
<keyword evidence="3" id="KW-0238">DNA-binding</keyword>
<dbReference type="PROSITE" id="PS00675">
    <property type="entry name" value="SIGMA54_INTERACT_1"/>
    <property type="match status" value="1"/>
</dbReference>
<keyword evidence="1" id="KW-0547">Nucleotide-binding</keyword>
<dbReference type="Gene3D" id="1.10.10.10">
    <property type="entry name" value="Winged helix-like DNA-binding domain superfamily/Winged helix DNA-binding domain"/>
    <property type="match status" value="1"/>
</dbReference>
<dbReference type="InterPro" id="IPR000014">
    <property type="entry name" value="PAS"/>
</dbReference>
<dbReference type="InterPro" id="IPR035965">
    <property type="entry name" value="PAS-like_dom_sf"/>
</dbReference>
<dbReference type="InterPro" id="IPR027417">
    <property type="entry name" value="P-loop_NTPase"/>
</dbReference>
<dbReference type="Pfam" id="PF25601">
    <property type="entry name" value="AAA_lid_14"/>
    <property type="match status" value="1"/>
</dbReference>
<evidence type="ECO:0000256" key="1">
    <source>
        <dbReference type="ARBA" id="ARBA00022741"/>
    </source>
</evidence>
<evidence type="ECO:0000313" key="6">
    <source>
        <dbReference type="Proteomes" id="UP000001661"/>
    </source>
</evidence>
<sequence length="728" mass="82908">MGYEVGFSLYNPFGYLWELFSLKGKLDFMSKNIVGDYNFLSGGTLVGITKKELVIITISKETNELFKQQLEKVLKNKVNIKSYIIEEIDDQFVEADLILSTKSLMGEIDNYVADPSKIIFARRSLDISFLEQLIKLPANKKALLINNTQLAAFEAKDLLTEVGIDHIDLIPFYPGKGTVDKVDLAINLGEDKYVPDNIDQVINIGSRVLDLTTIIEILIELNLLDDKSNLLSSRYIRELVELSRRLEINMKNKARINKKLDAIINHVHDGIIYINQQEEIKVFNEMAEEIFEMDAEDVIGNKVNETIPNTKLDEVLKEDIKHINAVQNIGSKKIVSTRVPVKEEGETVGALATFKDVTDVKELEEDLRRKLKKKGHIAKYNFSDIVGKSQELKKGIKKAKKLSKSESTVLIQGESGTGKELFAHSIHNYSERNKAPFVVINCAALPDNLLESELFGYEEGAFTGAKKGGKPGVFEQAHTGTIFLDEIGDISPSIQSRLLRVLQEKEVMRVGGTKVIPIDIRVITATNKNIQQLVSEGKFREDLYYRLNVLSLQLPPLRRRREDIPLLIDYFLEKFDREDLSLSKEVISRLYNYNWKGNIRELENCIEYIVQICEDEVEIDNLPSHFNPKQNNQKQEQVNMDFELDELGDIEEYIFILNELYLAKQLDENIGRREIAKNAEINNLYLSPQMVRSRLNKLEEHGLVDIGKGRQGTTITNKGIKVLKELGN</sequence>
<dbReference type="Pfam" id="PF00158">
    <property type="entry name" value="Sigma54_activat"/>
    <property type="match status" value="1"/>
</dbReference>
<dbReference type="PROSITE" id="PS00676">
    <property type="entry name" value="SIGMA54_INTERACT_2"/>
    <property type="match status" value="1"/>
</dbReference>
<dbReference type="InterPro" id="IPR002078">
    <property type="entry name" value="Sigma_54_int"/>
</dbReference>